<protein>
    <submittedName>
        <fullName evidence="1">Type II toxin-antitoxin system RelE/ParE family toxin</fullName>
    </submittedName>
</protein>
<dbReference type="EMBL" id="JAMXFF010000067">
    <property type="protein sequence ID" value="MCT7969963.1"/>
    <property type="molecule type" value="Genomic_DNA"/>
</dbReference>
<proteinExistence type="predicted"/>
<dbReference type="RefSeq" id="WP_368009401.1">
    <property type="nucleotide sequence ID" value="NZ_JAMXFF010000067.1"/>
</dbReference>
<keyword evidence="2" id="KW-1185">Reference proteome</keyword>
<comment type="caution">
    <text evidence="1">The sequence shown here is derived from an EMBL/GenBank/DDBJ whole genome shotgun (WGS) entry which is preliminary data.</text>
</comment>
<gene>
    <name evidence="1" type="ORF">NG799_26985</name>
</gene>
<sequence>MNNIPISVRFADEFERRLYRLSKKYRSIRQDVEPILEQLQQKILLGDRLSGFGSNLYVYKVRAKNSNIQKGKSGGYRIIYLLESETSILLLTIYSKSEQEDMTTEQIQTILEDLSQSE</sequence>
<accession>A0ABT2MZ67</accession>
<evidence type="ECO:0000313" key="2">
    <source>
        <dbReference type="Proteomes" id="UP001525890"/>
    </source>
</evidence>
<organism evidence="1 2">
    <name type="scientific">Laspinema palackyanum D2a</name>
    <dbReference type="NCBI Taxonomy" id="2953684"/>
    <lineage>
        <taxon>Bacteria</taxon>
        <taxon>Bacillati</taxon>
        <taxon>Cyanobacteriota</taxon>
        <taxon>Cyanophyceae</taxon>
        <taxon>Oscillatoriophycideae</taxon>
        <taxon>Oscillatoriales</taxon>
        <taxon>Laspinemataceae</taxon>
        <taxon>Laspinema</taxon>
        <taxon>Laspinema palackyanum</taxon>
    </lineage>
</organism>
<reference evidence="1 2" key="1">
    <citation type="journal article" date="2022" name="Front. Microbiol.">
        <title>High genomic differentiation and limited gene flow indicate recent cryptic speciation within the genus Laspinema (cyanobacteria).</title>
        <authorList>
            <person name="Stanojkovic A."/>
            <person name="Skoupy S."/>
            <person name="Skaloud P."/>
            <person name="Dvorak P."/>
        </authorList>
    </citation>
    <scope>NUCLEOTIDE SEQUENCE [LARGE SCALE GENOMIC DNA]</scope>
    <source>
        <strain evidence="1 2">D2a</strain>
    </source>
</reference>
<evidence type="ECO:0000313" key="1">
    <source>
        <dbReference type="EMBL" id="MCT7969963.1"/>
    </source>
</evidence>
<dbReference type="Proteomes" id="UP001525890">
    <property type="component" value="Unassembled WGS sequence"/>
</dbReference>
<name>A0ABT2MZ67_9CYAN</name>